<feature type="compositionally biased region" description="Basic and acidic residues" evidence="3">
    <location>
        <begin position="233"/>
        <end position="244"/>
    </location>
</feature>
<feature type="compositionally biased region" description="Low complexity" evidence="3">
    <location>
        <begin position="311"/>
        <end position="327"/>
    </location>
</feature>
<keyword evidence="2" id="KW-0175">Coiled coil</keyword>
<evidence type="ECO:0000256" key="2">
    <source>
        <dbReference type="ARBA" id="ARBA00023054"/>
    </source>
</evidence>
<proteinExistence type="inferred from homology"/>
<dbReference type="InterPro" id="IPR018612">
    <property type="entry name" value="NSRP1_N"/>
</dbReference>
<protein>
    <recommendedName>
        <fullName evidence="4">Nuclear speckle splicing regulatory protein 1 N-terminal domain-containing protein</fullName>
    </recommendedName>
</protein>
<name>A0A6A6VNP5_9PLEO</name>
<evidence type="ECO:0000256" key="1">
    <source>
        <dbReference type="ARBA" id="ARBA00010126"/>
    </source>
</evidence>
<dbReference type="Pfam" id="PF09745">
    <property type="entry name" value="NSRP1_N"/>
    <property type="match status" value="1"/>
</dbReference>
<dbReference type="Proteomes" id="UP000799440">
    <property type="component" value="Unassembled WGS sequence"/>
</dbReference>
<organism evidence="5 6">
    <name type="scientific">Sporormia fimetaria CBS 119925</name>
    <dbReference type="NCBI Taxonomy" id="1340428"/>
    <lineage>
        <taxon>Eukaryota</taxon>
        <taxon>Fungi</taxon>
        <taxon>Dikarya</taxon>
        <taxon>Ascomycota</taxon>
        <taxon>Pezizomycotina</taxon>
        <taxon>Dothideomycetes</taxon>
        <taxon>Pleosporomycetidae</taxon>
        <taxon>Pleosporales</taxon>
        <taxon>Sporormiaceae</taxon>
        <taxon>Sporormia</taxon>
    </lineage>
</organism>
<keyword evidence="6" id="KW-1185">Reference proteome</keyword>
<reference evidence="5" key="1">
    <citation type="journal article" date="2020" name="Stud. Mycol.">
        <title>101 Dothideomycetes genomes: a test case for predicting lifestyles and emergence of pathogens.</title>
        <authorList>
            <person name="Haridas S."/>
            <person name="Albert R."/>
            <person name="Binder M."/>
            <person name="Bloem J."/>
            <person name="Labutti K."/>
            <person name="Salamov A."/>
            <person name="Andreopoulos B."/>
            <person name="Baker S."/>
            <person name="Barry K."/>
            <person name="Bills G."/>
            <person name="Bluhm B."/>
            <person name="Cannon C."/>
            <person name="Castanera R."/>
            <person name="Culley D."/>
            <person name="Daum C."/>
            <person name="Ezra D."/>
            <person name="Gonzalez J."/>
            <person name="Henrissat B."/>
            <person name="Kuo A."/>
            <person name="Liang C."/>
            <person name="Lipzen A."/>
            <person name="Lutzoni F."/>
            <person name="Magnuson J."/>
            <person name="Mondo S."/>
            <person name="Nolan M."/>
            <person name="Ohm R."/>
            <person name="Pangilinan J."/>
            <person name="Park H.-J."/>
            <person name="Ramirez L."/>
            <person name="Alfaro M."/>
            <person name="Sun H."/>
            <person name="Tritt A."/>
            <person name="Yoshinaga Y."/>
            <person name="Zwiers L.-H."/>
            <person name="Turgeon B."/>
            <person name="Goodwin S."/>
            <person name="Spatafora J."/>
            <person name="Crous P."/>
            <person name="Grigoriev I."/>
        </authorList>
    </citation>
    <scope>NUCLEOTIDE SEQUENCE</scope>
    <source>
        <strain evidence="5">CBS 119925</strain>
    </source>
</reference>
<feature type="domain" description="Nuclear speckle splicing regulatory protein 1 N-terminal" evidence="4">
    <location>
        <begin position="106"/>
        <end position="224"/>
    </location>
</feature>
<accession>A0A6A6VNP5</accession>
<dbReference type="PANTHER" id="PTHR47845">
    <property type="entry name" value="NUCLEAR SPECKLE SPLICING REGULATORY PROTEIN 1 HOMOLOG"/>
    <property type="match status" value="1"/>
</dbReference>
<feature type="region of interest" description="Disordered" evidence="3">
    <location>
        <begin position="311"/>
        <end position="407"/>
    </location>
</feature>
<comment type="similarity">
    <text evidence="1">Belongs to the NSRP1 family.</text>
</comment>
<feature type="compositionally biased region" description="Basic and acidic residues" evidence="3">
    <location>
        <begin position="207"/>
        <end position="220"/>
    </location>
</feature>
<evidence type="ECO:0000256" key="3">
    <source>
        <dbReference type="SAM" id="MobiDB-lite"/>
    </source>
</evidence>
<evidence type="ECO:0000313" key="6">
    <source>
        <dbReference type="Proteomes" id="UP000799440"/>
    </source>
</evidence>
<feature type="compositionally biased region" description="Basic and acidic residues" evidence="3">
    <location>
        <begin position="356"/>
        <end position="398"/>
    </location>
</feature>
<dbReference type="OrthoDB" id="446635at2759"/>
<gene>
    <name evidence="5" type="ORF">M011DRAFT_103700</name>
</gene>
<evidence type="ECO:0000259" key="4">
    <source>
        <dbReference type="Pfam" id="PF09745"/>
    </source>
</evidence>
<dbReference type="EMBL" id="MU006562">
    <property type="protein sequence ID" value="KAF2751180.1"/>
    <property type="molecule type" value="Genomic_DNA"/>
</dbReference>
<dbReference type="AlphaFoldDB" id="A0A6A6VNP5"/>
<feature type="region of interest" description="Disordered" evidence="3">
    <location>
        <begin position="207"/>
        <end position="270"/>
    </location>
</feature>
<dbReference type="InterPro" id="IPR053246">
    <property type="entry name" value="NS_splicing_regulatory_protein"/>
</dbReference>
<dbReference type="PANTHER" id="PTHR47845:SF1">
    <property type="entry name" value="NUCLEAR SPECKLE SPLICING REGULATORY PROTEIN 1 HOMOLOG"/>
    <property type="match status" value="1"/>
</dbReference>
<evidence type="ECO:0000313" key="5">
    <source>
        <dbReference type="EMBL" id="KAF2751180.1"/>
    </source>
</evidence>
<sequence>MSFKFGLNIKAKALNGKATPVPGKRKPLLDDEDELDNAAPKAQTTDGSEQIAELTFDEAPAPVVAETKPAVTKKKLQNAGPPMRPLQSKKDDPSAIANAASLQESQKWAQQASEVDPSIYDYDAAYDALQARTAAKKAAAREEELQGRPKYIENLLDSAEVRKKDRLRARDKVLQREREAEGDEFADKAKFVTATYKAQQEEAKIAEEAEKKKQEMEEQKRRKQGMTGFHRQVLLEDEKRHREAQAAMEEAAELAKKGVLPAGTEDTKEKTDVEIAKELEAQGKKVIVNDEGQIADKRQLLSAGLNVVAKPKAAAPATAGSGNAAASHFNLKSRNSAKHLSREKQTAMILEQLEQANKRKADEEAEERRKLEHASKSQKTEADIMSAKERYLQRKREAAAANATGAK</sequence>
<feature type="region of interest" description="Disordered" evidence="3">
    <location>
        <begin position="15"/>
        <end position="95"/>
    </location>
</feature>
<dbReference type="GO" id="GO:0000381">
    <property type="term" value="P:regulation of alternative mRNA splicing, via spliceosome"/>
    <property type="evidence" value="ECO:0007669"/>
    <property type="project" value="InterPro"/>
</dbReference>